<keyword evidence="1" id="KW-0472">Membrane</keyword>
<protein>
    <submittedName>
        <fullName evidence="2">Uncharacterized protein</fullName>
    </submittedName>
</protein>
<evidence type="ECO:0000313" key="2">
    <source>
        <dbReference type="EMBL" id="SUZ64056.1"/>
    </source>
</evidence>
<proteinExistence type="predicted"/>
<sequence>MVALTVFVTGYYLGSSALWNSLTVALLLTGSLVLAPAIIFGYAVNAAEREEQGLPHGH</sequence>
<evidence type="ECO:0000256" key="1">
    <source>
        <dbReference type="SAM" id="Phobius"/>
    </source>
</evidence>
<name>A0A381PAP7_9ZZZZ</name>
<keyword evidence="1" id="KW-1133">Transmembrane helix</keyword>
<organism evidence="2">
    <name type="scientific">marine metagenome</name>
    <dbReference type="NCBI Taxonomy" id="408172"/>
    <lineage>
        <taxon>unclassified sequences</taxon>
        <taxon>metagenomes</taxon>
        <taxon>ecological metagenomes</taxon>
    </lineage>
</organism>
<dbReference type="EMBL" id="UINC01000928">
    <property type="protein sequence ID" value="SUZ64056.1"/>
    <property type="molecule type" value="Genomic_DNA"/>
</dbReference>
<accession>A0A381PAP7</accession>
<feature type="transmembrane region" description="Helical" evidence="1">
    <location>
        <begin position="22"/>
        <end position="44"/>
    </location>
</feature>
<keyword evidence="1" id="KW-0812">Transmembrane</keyword>
<reference evidence="2" key="1">
    <citation type="submission" date="2018-05" db="EMBL/GenBank/DDBJ databases">
        <authorList>
            <person name="Lanie J.A."/>
            <person name="Ng W.-L."/>
            <person name="Kazmierczak K.M."/>
            <person name="Andrzejewski T.M."/>
            <person name="Davidsen T.M."/>
            <person name="Wayne K.J."/>
            <person name="Tettelin H."/>
            <person name="Glass J.I."/>
            <person name="Rusch D."/>
            <person name="Podicherti R."/>
            <person name="Tsui H.-C.T."/>
            <person name="Winkler M.E."/>
        </authorList>
    </citation>
    <scope>NUCLEOTIDE SEQUENCE</scope>
</reference>
<dbReference type="AlphaFoldDB" id="A0A381PAP7"/>
<gene>
    <name evidence="2" type="ORF">METZ01_LOCUS16910</name>
</gene>